<dbReference type="RefSeq" id="WP_168105228.1">
    <property type="nucleotide sequence ID" value="NZ_CP051215.1"/>
</dbReference>
<dbReference type="EMBL" id="JAAVVK010000002">
    <property type="protein sequence ID" value="NKE38758.1"/>
    <property type="molecule type" value="Genomic_DNA"/>
</dbReference>
<organism evidence="2 3">
    <name type="scientific">Spiroplasma platyhelix PALS-1</name>
    <dbReference type="NCBI Taxonomy" id="1276218"/>
    <lineage>
        <taxon>Bacteria</taxon>
        <taxon>Bacillati</taxon>
        <taxon>Mycoplasmatota</taxon>
        <taxon>Mollicutes</taxon>
        <taxon>Entomoplasmatales</taxon>
        <taxon>Spiroplasmataceae</taxon>
        <taxon>Spiroplasma</taxon>
    </lineage>
</organism>
<evidence type="ECO:0000313" key="3">
    <source>
        <dbReference type="Proteomes" id="UP000584587"/>
    </source>
</evidence>
<evidence type="ECO:0000256" key="1">
    <source>
        <dbReference type="SAM" id="Phobius"/>
    </source>
</evidence>
<evidence type="ECO:0000313" key="2">
    <source>
        <dbReference type="EMBL" id="NKE38758.1"/>
    </source>
</evidence>
<keyword evidence="1" id="KW-1133">Transmembrane helix</keyword>
<name>A0A846UE47_9MOLU</name>
<comment type="caution">
    <text evidence="2">The sequence shown here is derived from an EMBL/GenBank/DDBJ whole genome shotgun (WGS) entry which is preliminary data.</text>
</comment>
<feature type="transmembrane region" description="Helical" evidence="1">
    <location>
        <begin position="24"/>
        <end position="48"/>
    </location>
</feature>
<proteinExistence type="predicted"/>
<reference evidence="2 3" key="1">
    <citation type="submission" date="2020-04" db="EMBL/GenBank/DDBJ databases">
        <title>Complete genome sequence of Spiroplasma platyhelix ATCC 51748, an insect isolate.</title>
        <authorList>
            <person name="Green E.A."/>
            <person name="Klassen J.L."/>
        </authorList>
    </citation>
    <scope>NUCLEOTIDE SEQUENCE [LARGE SCALE GENOMIC DNA]</scope>
    <source>
        <strain evidence="2 3">PALS-1</strain>
    </source>
</reference>
<sequence length="99" mass="11190">MFISASDSSNTIDFLGIQISISSFLLIAGGIALLVFLGLLVILLLMYLRKKMAIKGYLGFDKKSYQVEDEILEIEGEILQIQKKLYLNKQIKKTKKVFS</sequence>
<keyword evidence="3" id="KW-1185">Reference proteome</keyword>
<gene>
    <name evidence="2" type="ORF">HER12_03240</name>
</gene>
<keyword evidence="1" id="KW-0472">Membrane</keyword>
<protein>
    <submittedName>
        <fullName evidence="2">Uncharacterized protein</fullName>
    </submittedName>
</protein>
<keyword evidence="1" id="KW-0812">Transmembrane</keyword>
<dbReference type="Proteomes" id="UP000584587">
    <property type="component" value="Unassembled WGS sequence"/>
</dbReference>
<dbReference type="AlphaFoldDB" id="A0A846UE47"/>
<accession>A0A846UE47</accession>